<sequence length="108" mass="11759">MSIIPALARLLLGVLAPGSGRRRAGAGPFPATAFPTDTRREAPRTRLPRLRSPYGLPEPLDGDASALVRPYLLAHERQEAQARRRLTLVLAADFGIDLDTRLLHGATR</sequence>
<accession>A0A1D8G158</accession>
<dbReference type="AlphaFoldDB" id="A0A1D8G158"/>
<feature type="region of interest" description="Disordered" evidence="1">
    <location>
        <begin position="19"/>
        <end position="43"/>
    </location>
</feature>
<name>A0A1D8G158_9ACTN</name>
<dbReference type="Proteomes" id="UP000095349">
    <property type="component" value="Chromosome"/>
</dbReference>
<dbReference type="GeneID" id="91403513"/>
<organism evidence="2 3">
    <name type="scientific">Streptomyces rubrolavendulae</name>
    <dbReference type="NCBI Taxonomy" id="285473"/>
    <lineage>
        <taxon>Bacteria</taxon>
        <taxon>Bacillati</taxon>
        <taxon>Actinomycetota</taxon>
        <taxon>Actinomycetes</taxon>
        <taxon>Kitasatosporales</taxon>
        <taxon>Streptomycetaceae</taxon>
        <taxon>Streptomyces</taxon>
    </lineage>
</organism>
<evidence type="ECO:0000313" key="2">
    <source>
        <dbReference type="EMBL" id="AOT59126.1"/>
    </source>
</evidence>
<protein>
    <submittedName>
        <fullName evidence="2">Uncharacterized protein</fullName>
    </submittedName>
</protein>
<dbReference type="RefSeq" id="WP_031131133.1">
    <property type="nucleotide sequence ID" value="NZ_CP017316.1"/>
</dbReference>
<dbReference type="STRING" id="285473.A4G23_01958"/>
<dbReference type="OrthoDB" id="4324398at2"/>
<evidence type="ECO:0000313" key="3">
    <source>
        <dbReference type="Proteomes" id="UP000095349"/>
    </source>
</evidence>
<keyword evidence="3" id="KW-1185">Reference proteome</keyword>
<reference evidence="2 3" key="1">
    <citation type="submission" date="2016-09" db="EMBL/GenBank/DDBJ databases">
        <title>Streptomyces rubrolavendulae MJM4426 Genome sequencing and assembly.</title>
        <authorList>
            <person name="Kim J.-G."/>
        </authorList>
    </citation>
    <scope>NUCLEOTIDE SEQUENCE [LARGE SCALE GENOMIC DNA]</scope>
    <source>
        <strain evidence="2 3">MJM4426</strain>
    </source>
</reference>
<feature type="compositionally biased region" description="Low complexity" evidence="1">
    <location>
        <begin position="25"/>
        <end position="36"/>
    </location>
</feature>
<dbReference type="EMBL" id="CP017316">
    <property type="protein sequence ID" value="AOT59126.1"/>
    <property type="molecule type" value="Genomic_DNA"/>
</dbReference>
<gene>
    <name evidence="2" type="ORF">A4G23_01958</name>
</gene>
<evidence type="ECO:0000256" key="1">
    <source>
        <dbReference type="SAM" id="MobiDB-lite"/>
    </source>
</evidence>
<proteinExistence type="predicted"/>
<dbReference type="PATRIC" id="fig|285473.5.peg.2037"/>
<dbReference type="KEGG" id="srn:A4G23_01958"/>